<evidence type="ECO:0000256" key="3">
    <source>
        <dbReference type="ARBA" id="ARBA00023067"/>
    </source>
</evidence>
<organism evidence="9 10">
    <name type="scientific">Nile crocodilepox virus (isolate Crocodylus niloticus/Zimbabwe/Ume/2001)</name>
    <name type="common">CRV</name>
    <dbReference type="NCBI Taxonomy" id="1289473"/>
    <lineage>
        <taxon>Viruses</taxon>
        <taxon>Varidnaviria</taxon>
        <taxon>Bamfordvirae</taxon>
        <taxon>Nucleocytoviricota</taxon>
        <taxon>Pokkesviricetes</taxon>
        <taxon>Chitovirales</taxon>
        <taxon>Poxviridae</taxon>
        <taxon>Chordopoxvirinae</taxon>
        <taxon>Crocodylidpoxvirus</taxon>
        <taxon>Crocodylidpoxvirus nilecrocodilepox</taxon>
        <taxon>Nile crocodilepox virus</taxon>
    </lineage>
</organism>
<evidence type="ECO:0000313" key="9">
    <source>
        <dbReference type="EMBL" id="ABJ08958.1"/>
    </source>
</evidence>
<reference evidence="9 10" key="1">
    <citation type="journal article" date="2006" name="J. Virol.">
        <title>Genome of crocodilepox virus.</title>
        <authorList>
            <person name="Afonso C.L."/>
            <person name="Tulman E.R."/>
            <person name="Delhon G."/>
            <person name="Lu Z."/>
            <person name="Viljoen G.J."/>
            <person name="Wallace D.B."/>
            <person name="Kutish G.F."/>
            <person name="Rock D.L."/>
        </authorList>
    </citation>
    <scope>NUCLEOTIDE SEQUENCE [LARGE SCALE GENOMIC DNA]</scope>
    <source>
        <strain evidence="10">Isolate Crocodylus niloticus/Zimbabwe/Ume/2001</strain>
    </source>
</reference>
<evidence type="ECO:0000256" key="4">
    <source>
        <dbReference type="ARBA" id="ARBA00023125"/>
    </source>
</evidence>
<dbReference type="InterPro" id="IPR006754">
    <property type="entry name" value="Poxvirus_I3_ssDNA-bd"/>
</dbReference>
<dbReference type="GO" id="GO:0030430">
    <property type="term" value="C:host cell cytoplasm"/>
    <property type="evidence" value="ECO:0007669"/>
    <property type="project" value="UniProtKB-SubCell"/>
</dbReference>
<evidence type="ECO:0000256" key="5">
    <source>
        <dbReference type="ARBA" id="ARBA00023200"/>
    </source>
</evidence>
<sequence length="240" mass="27358">MPTLIETIEALKSICESKTYSPCIKAVRFSDDKAYSSPSKPCTRVEVELKNDSISTPAILMDVFITIFKQKEKDEYFAKINRVVRASPLLLEFYSKVFTYIKSSNASPHLNRLQADNIQDVTFREEFSFFINANRMIYSQFVVRGQRRSRRLLDHVRDGNAVRNCRAMITVKPGMLYSSNGNFKVLFNLNAVTVDAVQRETYVGLDGNVVEEEATVSELAEHLVTGEKRDESEDIDLFNA</sequence>
<organismHost>
    <name type="scientific">Crocodylus porosus</name>
    <name type="common">Saltwater crocodile</name>
    <name type="synonym">Estuarine crocodile</name>
    <dbReference type="NCBI Taxonomy" id="8502"/>
</organismHost>
<evidence type="ECO:0000256" key="6">
    <source>
        <dbReference type="ARBA" id="ARBA00034682"/>
    </source>
</evidence>
<proteinExistence type="inferred from homology"/>
<dbReference type="Proteomes" id="UP000011300">
    <property type="component" value="Segment"/>
</dbReference>
<organismHost>
    <name type="scientific">Crocodylus johnstoni</name>
    <name type="common">Australian freshwater crocodile</name>
    <dbReference type="NCBI Taxonomy" id="184234"/>
</organismHost>
<keyword evidence="3" id="KW-0226">DNA condensation</keyword>
<evidence type="ECO:0000256" key="7">
    <source>
        <dbReference type="ARBA" id="ARBA00034757"/>
    </source>
</evidence>
<dbReference type="EMBL" id="DQ356948">
    <property type="protein sequence ID" value="ABJ08958.1"/>
    <property type="molecule type" value="Genomic_DNA"/>
</dbReference>
<dbReference type="KEGG" id="vg:4363330"/>
<dbReference type="GeneID" id="4363330"/>
<name>Q070I4_CPRVZ</name>
<dbReference type="GO" id="GO:0030261">
    <property type="term" value="P:chromosome condensation"/>
    <property type="evidence" value="ECO:0007669"/>
    <property type="project" value="UniProtKB-KW"/>
</dbReference>
<comment type="function">
    <text evidence="6">Plays an essential role in viral DNA replication. Binds to ssDNA with high affinity and localizes to cytoplasmic factories where nascent viral genomes accumulate. May disrupt loops, hairpins and other secondary structures present on ssDNA to reduce and eliminate pausing of viral DNA polymerase at specific sites during elongation.</text>
</comment>
<keyword evidence="10" id="KW-1185">Reference proteome</keyword>
<keyword evidence="2" id="KW-0244">Early protein</keyword>
<dbReference type="Pfam" id="PF04661">
    <property type="entry name" value="Pox_I3"/>
    <property type="match status" value="1"/>
</dbReference>
<organismHost>
    <name type="scientific">Crocodylus niloticus</name>
    <name type="common">Nile crocodile</name>
    <name type="synonym">African crocodile</name>
    <dbReference type="NCBI Taxonomy" id="8501"/>
</organismHost>
<evidence type="ECO:0000256" key="8">
    <source>
        <dbReference type="ARBA" id="ARBA00034817"/>
    </source>
</evidence>
<dbReference type="GO" id="GO:0003697">
    <property type="term" value="F:single-stranded DNA binding"/>
    <property type="evidence" value="ECO:0007669"/>
    <property type="project" value="InterPro"/>
</dbReference>
<keyword evidence="5" id="KW-1035">Host cytoplasm</keyword>
<evidence type="ECO:0000313" key="10">
    <source>
        <dbReference type="Proteomes" id="UP000011300"/>
    </source>
</evidence>
<accession>Q070I4</accession>
<protein>
    <recommendedName>
        <fullName evidence="8">Protein OPG079</fullName>
    </recommendedName>
</protein>
<evidence type="ECO:0000256" key="2">
    <source>
        <dbReference type="ARBA" id="ARBA00022518"/>
    </source>
</evidence>
<keyword evidence="4 9" id="KW-0238">DNA-binding</keyword>
<dbReference type="RefSeq" id="YP_784257.1">
    <property type="nucleotide sequence ID" value="NC_008030.1"/>
</dbReference>
<comment type="subcellular location">
    <subcellularLocation>
        <location evidence="1">Host cytoplasm</location>
    </subcellularLocation>
</comment>
<gene>
    <name evidence="9" type="ORF">CRV067</name>
</gene>
<comment type="similarity">
    <text evidence="7">Belongs to the orthopoxvirus OPG079 family.</text>
</comment>
<evidence type="ECO:0000256" key="1">
    <source>
        <dbReference type="ARBA" id="ARBA00004192"/>
    </source>
</evidence>